<dbReference type="EMBL" id="CAJGYM010000007">
    <property type="protein sequence ID" value="CAD6187913.1"/>
    <property type="molecule type" value="Genomic_DNA"/>
</dbReference>
<evidence type="ECO:0000313" key="1">
    <source>
        <dbReference type="EMBL" id="CAD6187913.1"/>
    </source>
</evidence>
<organism evidence="1 2">
    <name type="scientific">Caenorhabditis auriculariae</name>
    <dbReference type="NCBI Taxonomy" id="2777116"/>
    <lineage>
        <taxon>Eukaryota</taxon>
        <taxon>Metazoa</taxon>
        <taxon>Ecdysozoa</taxon>
        <taxon>Nematoda</taxon>
        <taxon>Chromadorea</taxon>
        <taxon>Rhabditida</taxon>
        <taxon>Rhabditina</taxon>
        <taxon>Rhabditomorpha</taxon>
        <taxon>Rhabditoidea</taxon>
        <taxon>Rhabditidae</taxon>
        <taxon>Peloderinae</taxon>
        <taxon>Caenorhabditis</taxon>
    </lineage>
</organism>
<comment type="caution">
    <text evidence="1">The sequence shown here is derived from an EMBL/GenBank/DDBJ whole genome shotgun (WGS) entry which is preliminary data.</text>
</comment>
<keyword evidence="2" id="KW-1185">Reference proteome</keyword>
<protein>
    <submittedName>
        <fullName evidence="1">Uncharacterized protein</fullName>
    </submittedName>
</protein>
<dbReference type="AlphaFoldDB" id="A0A8S1GYA2"/>
<name>A0A8S1GYA2_9PELO</name>
<evidence type="ECO:0000313" key="2">
    <source>
        <dbReference type="Proteomes" id="UP000835052"/>
    </source>
</evidence>
<reference evidence="1" key="1">
    <citation type="submission" date="2020-10" db="EMBL/GenBank/DDBJ databases">
        <authorList>
            <person name="Kikuchi T."/>
        </authorList>
    </citation>
    <scope>NUCLEOTIDE SEQUENCE</scope>
    <source>
        <strain evidence="1">NKZ352</strain>
    </source>
</reference>
<dbReference type="Proteomes" id="UP000835052">
    <property type="component" value="Unassembled WGS sequence"/>
</dbReference>
<gene>
    <name evidence="1" type="ORF">CAUJ_LOCUS3832</name>
</gene>
<accession>A0A8S1GYA2</accession>
<proteinExistence type="predicted"/>
<sequence>MMLLPDAHAIVNRQQERRDCLSKLVENSKRPTKMTTLEMKATYVQKERGTRDSNCRMGEDKSCKVKPRRRIQRPFDLGYNQAPLCLLSASPFGVVRHSSPALHFIQS</sequence>